<gene>
    <name evidence="2" type="ORF">Fcan01_10162</name>
</gene>
<accession>A0A226ED43</accession>
<comment type="caution">
    <text evidence="2">The sequence shown here is derived from an EMBL/GenBank/DDBJ whole genome shotgun (WGS) entry which is preliminary data.</text>
</comment>
<dbReference type="AlphaFoldDB" id="A0A226ED43"/>
<keyword evidence="1" id="KW-0812">Transmembrane</keyword>
<protein>
    <submittedName>
        <fullName evidence="2">Uncharacterized protein</fullName>
    </submittedName>
</protein>
<keyword evidence="3" id="KW-1185">Reference proteome</keyword>
<feature type="transmembrane region" description="Helical" evidence="1">
    <location>
        <begin position="88"/>
        <end position="107"/>
    </location>
</feature>
<evidence type="ECO:0000313" key="2">
    <source>
        <dbReference type="EMBL" id="OXA55054.1"/>
    </source>
</evidence>
<evidence type="ECO:0000256" key="1">
    <source>
        <dbReference type="SAM" id="Phobius"/>
    </source>
</evidence>
<reference evidence="2 3" key="1">
    <citation type="submission" date="2015-12" db="EMBL/GenBank/DDBJ databases">
        <title>The genome of Folsomia candida.</title>
        <authorList>
            <person name="Faddeeva A."/>
            <person name="Derks M.F."/>
            <person name="Anvar Y."/>
            <person name="Smit S."/>
            <person name="Van Straalen N."/>
            <person name="Roelofs D."/>
        </authorList>
    </citation>
    <scope>NUCLEOTIDE SEQUENCE [LARGE SCALE GENOMIC DNA]</scope>
    <source>
        <strain evidence="2 3">VU population</strain>
        <tissue evidence="2">Whole body</tissue>
    </source>
</reference>
<feature type="transmembrane region" description="Helical" evidence="1">
    <location>
        <begin position="148"/>
        <end position="169"/>
    </location>
</feature>
<dbReference type="EMBL" id="LNIX01000005">
    <property type="protein sequence ID" value="OXA55054.1"/>
    <property type="molecule type" value="Genomic_DNA"/>
</dbReference>
<proteinExistence type="predicted"/>
<keyword evidence="1" id="KW-1133">Transmembrane helix</keyword>
<dbReference type="Proteomes" id="UP000198287">
    <property type="component" value="Unassembled WGS sequence"/>
</dbReference>
<feature type="transmembrane region" description="Helical" evidence="1">
    <location>
        <begin position="280"/>
        <end position="299"/>
    </location>
</feature>
<feature type="transmembrane region" description="Helical" evidence="1">
    <location>
        <begin position="217"/>
        <end position="235"/>
    </location>
</feature>
<sequence length="409" mass="46974">MKPYQAQTVRLFNRLYNAKPFFWYGLPMRLATNGNNLHVEKSGKLVHTIIPLISSLMEMIILGVSTFLRMRNPEITSIERFIIIVQKWFILVYGIYFFLFLMDLLGYNDIMILICNLTEQYIEKLGKAVPAQRKIIRRPDLLNYTLRLFVWAGIILPPPTVLIAILIGIRPYAIIAPHIDSTLPWIYTWLPSGSMPGLKLAGFLVEYFVQVISTMDLFRCFILLEIVAIMAVQFFKNLIDLADAYFRRVQSLGKQGDMQHFKVHQDLVILFRIAMAINKLGSFIAIMIAGTLFVGFVNAVVRMHSIIPISFLFLCGLGVFITGYVQLIVCNYSAYINYKSKRLLQKYKTGLAMVGNVKMRREMVRCIKSFQPLGVAVGIGEITLFLLNRERKVFIFKSMLDYSMDIVLT</sequence>
<name>A0A226ED43_FOLCA</name>
<feature type="transmembrane region" description="Helical" evidence="1">
    <location>
        <begin position="311"/>
        <end position="334"/>
    </location>
</feature>
<evidence type="ECO:0000313" key="3">
    <source>
        <dbReference type="Proteomes" id="UP000198287"/>
    </source>
</evidence>
<keyword evidence="1" id="KW-0472">Membrane</keyword>
<feature type="transmembrane region" description="Helical" evidence="1">
    <location>
        <begin position="45"/>
        <end position="68"/>
    </location>
</feature>
<organism evidence="2 3">
    <name type="scientific">Folsomia candida</name>
    <name type="common">Springtail</name>
    <dbReference type="NCBI Taxonomy" id="158441"/>
    <lineage>
        <taxon>Eukaryota</taxon>
        <taxon>Metazoa</taxon>
        <taxon>Ecdysozoa</taxon>
        <taxon>Arthropoda</taxon>
        <taxon>Hexapoda</taxon>
        <taxon>Collembola</taxon>
        <taxon>Entomobryomorpha</taxon>
        <taxon>Isotomoidea</taxon>
        <taxon>Isotomidae</taxon>
        <taxon>Proisotominae</taxon>
        <taxon>Folsomia</taxon>
    </lineage>
</organism>